<accession>A0A2V1CWY3</accession>
<name>A0A2V1CWY3_9PLEO</name>
<evidence type="ECO:0000313" key="3">
    <source>
        <dbReference type="Proteomes" id="UP000244855"/>
    </source>
</evidence>
<feature type="compositionally biased region" description="Basic and acidic residues" evidence="1">
    <location>
        <begin position="1"/>
        <end position="11"/>
    </location>
</feature>
<proteinExistence type="predicted"/>
<sequence>MWQRSDREQCQDSKGSPLVWSANASQPLDTAIVQLRNTVQRPAIRTTQRHTIHVTLKPQNPLLPSPLIAERKTWSSPPRPHPFSSPPAPAPRPSSSQDLVSAR</sequence>
<feature type="region of interest" description="Disordered" evidence="1">
    <location>
        <begin position="1"/>
        <end position="22"/>
    </location>
</feature>
<dbReference type="EMBL" id="KZ806506">
    <property type="protein sequence ID" value="PVH90247.1"/>
    <property type="molecule type" value="Genomic_DNA"/>
</dbReference>
<reference evidence="2 3" key="1">
    <citation type="journal article" date="2018" name="Sci. Rep.">
        <title>Comparative genomics provides insights into the lifestyle and reveals functional heterogeneity of dark septate endophytic fungi.</title>
        <authorList>
            <person name="Knapp D.G."/>
            <person name="Nemeth J.B."/>
            <person name="Barry K."/>
            <person name="Hainaut M."/>
            <person name="Henrissat B."/>
            <person name="Johnson J."/>
            <person name="Kuo A."/>
            <person name="Lim J.H.P."/>
            <person name="Lipzen A."/>
            <person name="Nolan M."/>
            <person name="Ohm R.A."/>
            <person name="Tamas L."/>
            <person name="Grigoriev I.V."/>
            <person name="Spatafora J.W."/>
            <person name="Nagy L.G."/>
            <person name="Kovacs G.M."/>
        </authorList>
    </citation>
    <scope>NUCLEOTIDE SEQUENCE [LARGE SCALE GENOMIC DNA]</scope>
    <source>
        <strain evidence="2 3">DSE2036</strain>
    </source>
</reference>
<keyword evidence="3" id="KW-1185">Reference proteome</keyword>
<evidence type="ECO:0000256" key="1">
    <source>
        <dbReference type="SAM" id="MobiDB-lite"/>
    </source>
</evidence>
<dbReference type="Proteomes" id="UP000244855">
    <property type="component" value="Unassembled WGS sequence"/>
</dbReference>
<gene>
    <name evidence="2" type="ORF">DM02DRAFT_621113</name>
</gene>
<evidence type="ECO:0000313" key="2">
    <source>
        <dbReference type="EMBL" id="PVH90247.1"/>
    </source>
</evidence>
<feature type="compositionally biased region" description="Pro residues" evidence="1">
    <location>
        <begin position="77"/>
        <end position="92"/>
    </location>
</feature>
<organism evidence="2 3">
    <name type="scientific">Periconia macrospinosa</name>
    <dbReference type="NCBI Taxonomy" id="97972"/>
    <lineage>
        <taxon>Eukaryota</taxon>
        <taxon>Fungi</taxon>
        <taxon>Dikarya</taxon>
        <taxon>Ascomycota</taxon>
        <taxon>Pezizomycotina</taxon>
        <taxon>Dothideomycetes</taxon>
        <taxon>Pleosporomycetidae</taxon>
        <taxon>Pleosporales</taxon>
        <taxon>Massarineae</taxon>
        <taxon>Periconiaceae</taxon>
        <taxon>Periconia</taxon>
    </lineage>
</organism>
<dbReference type="AlphaFoldDB" id="A0A2V1CWY3"/>
<protein>
    <submittedName>
        <fullName evidence="2">Uncharacterized protein</fullName>
    </submittedName>
</protein>
<feature type="region of interest" description="Disordered" evidence="1">
    <location>
        <begin position="56"/>
        <end position="103"/>
    </location>
</feature>